<feature type="domain" description="Helicase C-terminal" evidence="23">
    <location>
        <begin position="794"/>
        <end position="964"/>
    </location>
</feature>
<feature type="domain" description="Helicase ATP-binding" evidence="22">
    <location>
        <begin position="605"/>
        <end position="780"/>
    </location>
</feature>
<dbReference type="Gene3D" id="3.30.200.20">
    <property type="entry name" value="Phosphorylase Kinase, domain 1"/>
    <property type="match status" value="1"/>
</dbReference>
<feature type="compositionally biased region" description="Basic and acidic residues" evidence="20">
    <location>
        <begin position="428"/>
        <end position="444"/>
    </location>
</feature>
<dbReference type="SMART" id="SM00220">
    <property type="entry name" value="S_TKc"/>
    <property type="match status" value="1"/>
</dbReference>
<dbReference type="SMART" id="SM00487">
    <property type="entry name" value="DEXDc"/>
    <property type="match status" value="1"/>
</dbReference>
<dbReference type="InterPro" id="IPR008271">
    <property type="entry name" value="Ser/Thr_kinase_AS"/>
</dbReference>
<evidence type="ECO:0000256" key="6">
    <source>
        <dbReference type="ARBA" id="ARBA00022741"/>
    </source>
</evidence>
<feature type="compositionally biased region" description="Low complexity" evidence="20">
    <location>
        <begin position="388"/>
        <end position="398"/>
    </location>
</feature>
<dbReference type="eggNOG" id="KOG0660">
    <property type="taxonomic scope" value="Eukaryota"/>
</dbReference>
<evidence type="ECO:0000256" key="2">
    <source>
        <dbReference type="ARBA" id="ARBA00022517"/>
    </source>
</evidence>
<evidence type="ECO:0000256" key="10">
    <source>
        <dbReference type="ARBA" id="ARBA00022840"/>
    </source>
</evidence>
<dbReference type="PANTHER" id="PTHR24031">
    <property type="entry name" value="RNA HELICASE"/>
    <property type="match status" value="1"/>
</dbReference>
<keyword evidence="9 19" id="KW-0347">Helicase</keyword>
<dbReference type="InterPro" id="IPR000719">
    <property type="entry name" value="Prot_kinase_dom"/>
</dbReference>
<dbReference type="Pfam" id="PF00271">
    <property type="entry name" value="Helicase_C"/>
    <property type="match status" value="1"/>
</dbReference>
<evidence type="ECO:0000256" key="16">
    <source>
        <dbReference type="ARBA" id="ARBA00047984"/>
    </source>
</evidence>
<comment type="similarity">
    <text evidence="14">Belongs to the DEAD box helicase family. DDX18/HAS1 subfamily.</text>
</comment>
<keyword evidence="5" id="KW-0808">Transferase</keyword>
<sequence>MGDLANRKVFKVFNQEFIVDERYNVTKELGQGAYGIVCAATNNQTGEGVAIKKVTNVFSKKILAKRALREIKLLQHFRGRTPKRKDSPAPALEATHPLRTILNTVAQITCLYDMDIPRPDNFNECYLYEELMECDLAAIIRSGQPLTDAHFQSFIYQILCGLKYIHSANVLHRDLKPGNLLVNADCELKICDFGLARGFSMDPEENAGYMTEYVATRWYRAPEIMLSFQSYTKAIDVWSVGCILAELLGGKPFFKGRDYVDQLNQILHYLGTPNEETLSRIGSPRAQDYVRNLPYMQKISFQSLFRNANPDALDLLDRMLAFDPSSRISVEEALEHRYLQIWHDASDEPSCPTTFDFQFEVVEEIPEMKKMILDEVSRFRQMVRVQPGAGAGANQAPQVPIPNNYDRAGYEDPRPQEAFNQGGWNGSDLERDLQGLDATIERRTIHTMSPAAVESSNKRKRSHKSKKVAEVAAPAHNGVEKARKKARKEREAEAVVEEPVVEDAAAEEDSDEEAEEKTAEVDVAEENEDKDDEDEDAEAQDDDGDNDDALAQPSGAAGSSDLTSGTTMPMANPTEFAELNLSERTRQAIDGMGFKTMTEIQQKAIPPLLAGRDVLGAAKTGSGKTLAFLIPAIEMLSQLRFKPRNGTGVIVVSPTRELALQIFGVARELMEHHSQTFGICIGGANRSAEAEKLRKGVNLLIATPGRLLDHLHNTQGFVFKNLRSLVIDEADRILEVGFEDEMRSIIKILPTERQTMLFSATQTTKVEDLARISLKAGPLYINVDHRAEHSTVQGLEQGYVLCDSDTRFRLLFSFLKKHQKKKVIVFLSSCASVDFYSELLNYIDLPVLGLHGKLKQQARTNRFFEFVNAQSGTLICTDVAARGLDIPEVDWVIQFDPPDDPRDYIHRVGRTARGANGKGRSLMFLLPSEVGFLKLLKESRVPLVEFELPANKILNIQSQLEALISKNYYLNKSAKDGYRSYLQSYASHSLRSVFDVNKLDLVKVAKSFGFSTPPRIDITLGAGLSRDKKVEGRRAYGSQPQQGRRPMKPGKRF</sequence>
<keyword evidence="6 18" id="KW-0547">Nucleotide-binding</keyword>
<name>E3RVF9_PYRTT</name>
<dbReference type="PROSITE" id="PS00039">
    <property type="entry name" value="DEAD_ATP_HELICASE"/>
    <property type="match status" value="1"/>
</dbReference>
<dbReference type="SUPFAM" id="SSF56112">
    <property type="entry name" value="Protein kinase-like (PK-like)"/>
    <property type="match status" value="1"/>
</dbReference>
<dbReference type="SMART" id="SM00490">
    <property type="entry name" value="HELICc"/>
    <property type="match status" value="1"/>
</dbReference>
<evidence type="ECO:0000313" key="26">
    <source>
        <dbReference type="Proteomes" id="UP000001067"/>
    </source>
</evidence>
<dbReference type="PROSITE" id="PS51192">
    <property type="entry name" value="HELICASE_ATP_BIND_1"/>
    <property type="match status" value="1"/>
</dbReference>
<comment type="function">
    <text evidence="13">ATP-dependent RNA helicase involved in 40S ribosomal subunit biogenesis. Required for the processing and cleavage of 35S pre-rRNA at sites A0, A1, and A2, leading to mature 18S rRNA.</text>
</comment>
<evidence type="ECO:0000256" key="5">
    <source>
        <dbReference type="ARBA" id="ARBA00022679"/>
    </source>
</evidence>
<evidence type="ECO:0000256" key="4">
    <source>
        <dbReference type="ARBA" id="ARBA00022552"/>
    </source>
</evidence>
<evidence type="ECO:0000256" key="13">
    <source>
        <dbReference type="ARBA" id="ARBA00024310"/>
    </source>
</evidence>
<accession>E3RVF9</accession>
<dbReference type="GO" id="GO:0005524">
    <property type="term" value="F:ATP binding"/>
    <property type="evidence" value="ECO:0007669"/>
    <property type="project" value="UniProtKB-UniRule"/>
</dbReference>
<dbReference type="InterPro" id="IPR017441">
    <property type="entry name" value="Protein_kinase_ATP_BS"/>
</dbReference>
<comment type="function">
    <text evidence="19">RNA helicase.</text>
</comment>
<comment type="catalytic activity">
    <reaction evidence="16 19">
        <text>ATP + H2O = ADP + phosphate + H(+)</text>
        <dbReference type="Rhea" id="RHEA:13065"/>
        <dbReference type="ChEBI" id="CHEBI:15377"/>
        <dbReference type="ChEBI" id="CHEBI:15378"/>
        <dbReference type="ChEBI" id="CHEBI:30616"/>
        <dbReference type="ChEBI" id="CHEBI:43474"/>
        <dbReference type="ChEBI" id="CHEBI:456216"/>
        <dbReference type="EC" id="3.6.4.13"/>
    </reaction>
</comment>
<dbReference type="PROSITE" id="PS51195">
    <property type="entry name" value="Q_MOTIF"/>
    <property type="match status" value="1"/>
</dbReference>
<evidence type="ECO:0000256" key="17">
    <source>
        <dbReference type="PROSITE-ProRule" id="PRU00552"/>
    </source>
</evidence>
<evidence type="ECO:0000256" key="8">
    <source>
        <dbReference type="ARBA" id="ARBA00022801"/>
    </source>
</evidence>
<dbReference type="FunFam" id="3.40.50.300:FF:000460">
    <property type="entry name" value="RNA helicase"/>
    <property type="match status" value="1"/>
</dbReference>
<evidence type="ECO:0000256" key="3">
    <source>
        <dbReference type="ARBA" id="ARBA00022527"/>
    </source>
</evidence>
<dbReference type="GO" id="GO:0006950">
    <property type="term" value="P:response to stress"/>
    <property type="evidence" value="ECO:0007669"/>
    <property type="project" value="UniProtKB-ARBA"/>
</dbReference>
<dbReference type="HOGENOM" id="CLU_010694_0_0_1"/>
<dbReference type="SMART" id="SM01178">
    <property type="entry name" value="DUF4217"/>
    <property type="match status" value="1"/>
</dbReference>
<evidence type="ECO:0000256" key="20">
    <source>
        <dbReference type="SAM" id="MobiDB-lite"/>
    </source>
</evidence>
<organism evidence="26">
    <name type="scientific">Pyrenophora teres f. teres (strain 0-1)</name>
    <name type="common">Barley net blotch fungus</name>
    <name type="synonym">Drechslera teres f. teres</name>
    <dbReference type="NCBI Taxonomy" id="861557"/>
    <lineage>
        <taxon>Eukaryota</taxon>
        <taxon>Fungi</taxon>
        <taxon>Dikarya</taxon>
        <taxon>Ascomycota</taxon>
        <taxon>Pezizomycotina</taxon>
        <taxon>Dothideomycetes</taxon>
        <taxon>Pleosporomycetidae</taxon>
        <taxon>Pleosporales</taxon>
        <taxon>Pleosporineae</taxon>
        <taxon>Pleosporaceae</taxon>
        <taxon>Pyrenophora</taxon>
    </lineage>
</organism>
<evidence type="ECO:0000256" key="7">
    <source>
        <dbReference type="ARBA" id="ARBA00022777"/>
    </source>
</evidence>
<keyword evidence="26" id="KW-1185">Reference proteome</keyword>
<evidence type="ECO:0000259" key="23">
    <source>
        <dbReference type="PROSITE" id="PS51194"/>
    </source>
</evidence>
<dbReference type="eggNOG" id="KOG0342">
    <property type="taxonomic scope" value="Eukaryota"/>
</dbReference>
<evidence type="ECO:0000256" key="14">
    <source>
        <dbReference type="ARBA" id="ARBA00024357"/>
    </source>
</evidence>
<dbReference type="CDD" id="cd18787">
    <property type="entry name" value="SF2_C_DEAD"/>
    <property type="match status" value="1"/>
</dbReference>
<feature type="domain" description="DEAD-box RNA helicase Q" evidence="24">
    <location>
        <begin position="574"/>
        <end position="602"/>
    </location>
</feature>
<dbReference type="SUPFAM" id="SSF52540">
    <property type="entry name" value="P-loop containing nucleoside triphosphate hydrolases"/>
    <property type="match status" value="2"/>
</dbReference>
<dbReference type="OrthoDB" id="10259640at2759"/>
<keyword evidence="10 18" id="KW-0067">ATP-binding</keyword>
<dbReference type="Pfam" id="PF00069">
    <property type="entry name" value="Pkinase"/>
    <property type="match status" value="1"/>
</dbReference>
<dbReference type="GO" id="GO:0004674">
    <property type="term" value="F:protein serine/threonine kinase activity"/>
    <property type="evidence" value="ECO:0007669"/>
    <property type="project" value="UniProtKB-KW"/>
</dbReference>
<dbReference type="GO" id="GO:0006364">
    <property type="term" value="P:rRNA processing"/>
    <property type="evidence" value="ECO:0007669"/>
    <property type="project" value="UniProtKB-KW"/>
</dbReference>
<reference evidence="25 26" key="1">
    <citation type="journal article" date="2010" name="Genome Biol.">
        <title>A first genome assembly of the barley fungal pathogen Pyrenophora teres f. teres.</title>
        <authorList>
            <person name="Ellwood S.R."/>
            <person name="Liu Z."/>
            <person name="Syme R.A."/>
            <person name="Lai Z."/>
            <person name="Hane J.K."/>
            <person name="Keiper F."/>
            <person name="Moffat C.S."/>
            <person name="Oliver R.P."/>
            <person name="Friesen T.L."/>
        </authorList>
    </citation>
    <scope>NUCLEOTIDE SEQUENCE [LARGE SCALE GENOMIC DNA]</scope>
    <source>
        <strain evidence="25 26">0-1</strain>
    </source>
</reference>
<keyword evidence="11 19" id="KW-0694">RNA-binding</keyword>
<dbReference type="Pfam" id="PF00270">
    <property type="entry name" value="DEAD"/>
    <property type="match status" value="1"/>
</dbReference>
<dbReference type="GO" id="GO:0003724">
    <property type="term" value="F:RNA helicase activity"/>
    <property type="evidence" value="ECO:0007669"/>
    <property type="project" value="UniProtKB-EC"/>
</dbReference>
<feature type="compositionally biased region" description="Acidic residues" evidence="20">
    <location>
        <begin position="522"/>
        <end position="548"/>
    </location>
</feature>
<evidence type="ECO:0000256" key="18">
    <source>
        <dbReference type="PROSITE-ProRule" id="PRU10141"/>
    </source>
</evidence>
<dbReference type="STRING" id="861557.E3RVF9"/>
<dbReference type="AlphaFoldDB" id="E3RVF9"/>
<evidence type="ECO:0000259" key="21">
    <source>
        <dbReference type="PROSITE" id="PS50011"/>
    </source>
</evidence>
<dbReference type="PROSITE" id="PS00107">
    <property type="entry name" value="PROTEIN_KINASE_ATP"/>
    <property type="match status" value="1"/>
</dbReference>
<evidence type="ECO:0000256" key="9">
    <source>
        <dbReference type="ARBA" id="ARBA00022806"/>
    </source>
</evidence>
<dbReference type="InterPro" id="IPR011009">
    <property type="entry name" value="Kinase-like_dom_sf"/>
</dbReference>
<dbReference type="PROSITE" id="PS50011">
    <property type="entry name" value="PROTEIN_KINASE_DOM"/>
    <property type="match status" value="1"/>
</dbReference>
<keyword evidence="3" id="KW-0723">Serine/threonine-protein kinase</keyword>
<evidence type="ECO:0000256" key="19">
    <source>
        <dbReference type="RuleBase" id="RU365068"/>
    </source>
</evidence>
<dbReference type="InterPro" id="IPR001650">
    <property type="entry name" value="Helicase_C-like"/>
</dbReference>
<feature type="region of interest" description="Disordered" evidence="20">
    <location>
        <begin position="388"/>
        <end position="571"/>
    </location>
</feature>
<evidence type="ECO:0000256" key="11">
    <source>
        <dbReference type="ARBA" id="ARBA00022884"/>
    </source>
</evidence>
<dbReference type="EMBL" id="GL535264">
    <property type="protein sequence ID" value="EFQ90287.1"/>
    <property type="molecule type" value="Genomic_DNA"/>
</dbReference>
<keyword evidence="12" id="KW-0539">Nucleus</keyword>
<feature type="compositionally biased region" description="Acidic residues" evidence="20">
    <location>
        <begin position="494"/>
        <end position="515"/>
    </location>
</feature>
<feature type="region of interest" description="Disordered" evidence="20">
    <location>
        <begin position="1028"/>
        <end position="1053"/>
    </location>
</feature>
<dbReference type="PROSITE" id="PS00108">
    <property type="entry name" value="PROTEIN_KINASE_ST"/>
    <property type="match status" value="1"/>
</dbReference>
<protein>
    <recommendedName>
        <fullName evidence="19">ATP-dependent RNA helicase</fullName>
        <ecNumber evidence="19">3.6.4.13</ecNumber>
    </recommendedName>
</protein>
<evidence type="ECO:0000256" key="12">
    <source>
        <dbReference type="ARBA" id="ARBA00023242"/>
    </source>
</evidence>
<comment type="subunit">
    <text evidence="15">Associates in the nucleolus with the 60S and pre-60S ribosomal subunits.</text>
</comment>
<feature type="short sequence motif" description="Q motif" evidence="17">
    <location>
        <begin position="574"/>
        <end position="602"/>
    </location>
</feature>
<dbReference type="GO" id="GO:0003723">
    <property type="term" value="F:RNA binding"/>
    <property type="evidence" value="ECO:0007669"/>
    <property type="project" value="UniProtKB-UniRule"/>
</dbReference>
<dbReference type="InterPro" id="IPR014001">
    <property type="entry name" value="Helicase_ATP-bd"/>
</dbReference>
<evidence type="ECO:0000259" key="24">
    <source>
        <dbReference type="PROSITE" id="PS51195"/>
    </source>
</evidence>
<dbReference type="GO" id="GO:0005730">
    <property type="term" value="C:nucleolus"/>
    <property type="evidence" value="ECO:0007669"/>
    <property type="project" value="UniProtKB-SubCell"/>
</dbReference>
<dbReference type="InterPro" id="IPR027417">
    <property type="entry name" value="P-loop_NTPase"/>
</dbReference>
<dbReference type="KEGG" id="pte:PTT_13150"/>
<dbReference type="InterPro" id="IPR044773">
    <property type="entry name" value="DDX18/Has1_DEADc"/>
</dbReference>
<dbReference type="FunFam" id="1.10.510.10:FF:000013">
    <property type="entry name" value="Mitogen-activated protein kinase"/>
    <property type="match status" value="1"/>
</dbReference>
<evidence type="ECO:0000256" key="1">
    <source>
        <dbReference type="ARBA" id="ARBA00004604"/>
    </source>
</evidence>
<dbReference type="Pfam" id="PF13959">
    <property type="entry name" value="CTE_SPB4"/>
    <property type="match status" value="1"/>
</dbReference>
<dbReference type="CDD" id="cd07857">
    <property type="entry name" value="STKc_MPK1"/>
    <property type="match status" value="1"/>
</dbReference>
<evidence type="ECO:0000313" key="25">
    <source>
        <dbReference type="EMBL" id="EFQ90287.1"/>
    </source>
</evidence>
<dbReference type="InterPro" id="IPR025313">
    <property type="entry name" value="SPB4-like_CTE"/>
</dbReference>
<proteinExistence type="inferred from homology"/>
<gene>
    <name evidence="25" type="ORF">PTT_13150</name>
</gene>
<evidence type="ECO:0000259" key="22">
    <source>
        <dbReference type="PROSITE" id="PS51192"/>
    </source>
</evidence>
<dbReference type="FunFam" id="3.40.50.300:FF:000379">
    <property type="entry name" value="RNA helicase"/>
    <property type="match status" value="1"/>
</dbReference>
<dbReference type="EC" id="3.6.4.13" evidence="19"/>
<dbReference type="CDD" id="cd17942">
    <property type="entry name" value="DEADc_DDX18"/>
    <property type="match status" value="1"/>
</dbReference>
<feature type="compositionally biased region" description="Polar residues" evidence="20">
    <location>
        <begin position="560"/>
        <end position="569"/>
    </location>
</feature>
<keyword evidence="8 19" id="KW-0378">Hydrolase</keyword>
<keyword evidence="4" id="KW-0698">rRNA processing</keyword>
<feature type="binding site" evidence="18">
    <location>
        <position position="53"/>
    </location>
    <ligand>
        <name>ATP</name>
        <dbReference type="ChEBI" id="CHEBI:30616"/>
    </ligand>
</feature>
<dbReference type="InterPro" id="IPR014014">
    <property type="entry name" value="RNA_helicase_DEAD_Q_motif"/>
</dbReference>
<dbReference type="Proteomes" id="UP000001067">
    <property type="component" value="Unassembled WGS sequence"/>
</dbReference>
<dbReference type="PROSITE" id="PS51194">
    <property type="entry name" value="HELICASE_CTER"/>
    <property type="match status" value="1"/>
</dbReference>
<keyword evidence="7" id="KW-0418">Kinase</keyword>
<evidence type="ECO:0000256" key="15">
    <source>
        <dbReference type="ARBA" id="ARBA00024365"/>
    </source>
</evidence>
<dbReference type="InterPro" id="IPR000629">
    <property type="entry name" value="RNA-helicase_DEAD-box_CS"/>
</dbReference>
<comment type="domain">
    <text evidence="19">The Q motif is unique to and characteristic of the DEAD box family of RNA helicases and controls ATP binding and hydrolysis.</text>
</comment>
<keyword evidence="2" id="KW-0690">Ribosome biogenesis</keyword>
<dbReference type="GO" id="GO:0016887">
    <property type="term" value="F:ATP hydrolysis activity"/>
    <property type="evidence" value="ECO:0007669"/>
    <property type="project" value="RHEA"/>
</dbReference>
<feature type="domain" description="Protein kinase" evidence="21">
    <location>
        <begin position="23"/>
        <end position="339"/>
    </location>
</feature>
<comment type="subcellular location">
    <subcellularLocation>
        <location evidence="1">Nucleus</location>
        <location evidence="1">Nucleolus</location>
    </subcellularLocation>
</comment>
<dbReference type="Gene3D" id="1.10.510.10">
    <property type="entry name" value="Transferase(Phosphotransferase) domain 1"/>
    <property type="match status" value="1"/>
</dbReference>
<dbReference type="InterPro" id="IPR011545">
    <property type="entry name" value="DEAD/DEAH_box_helicase_dom"/>
</dbReference>
<dbReference type="Gene3D" id="3.40.50.300">
    <property type="entry name" value="P-loop containing nucleotide triphosphate hydrolases"/>
    <property type="match status" value="2"/>
</dbReference>